<evidence type="ECO:0000313" key="4">
    <source>
        <dbReference type="Proteomes" id="UP001055439"/>
    </source>
</evidence>
<sequence>MASCFSAGNAFAVPSSSMGRSPVSAAAAPAGRPVILSCARRDFYGPLAARLLGPPTRFEASKLKVVFMGEELEKQSLSTIPRAYTLTHCDFTANLTLAVSSNTHNNKLMGWQTTLHRDDVVAEWKKIKEEMSLHVHCYVSGPNILQDLAAGFRYHIFSKELPLVLKAVVHGDSVLFGKHPELMEAKVWVYFHSKSKKYNRVECWGPLKDASQRTFDDRFDTCQASVFDSIGKWGSPKAILHALVTILL</sequence>
<dbReference type="Proteomes" id="UP001055439">
    <property type="component" value="Chromosome 8"/>
</dbReference>
<evidence type="ECO:0000313" key="3">
    <source>
        <dbReference type="EMBL" id="URE30262.1"/>
    </source>
</evidence>
<dbReference type="AlphaFoldDB" id="A0A9E7KSJ7"/>
<dbReference type="EMBL" id="CP097510">
    <property type="protein sequence ID" value="URE30262.1"/>
    <property type="molecule type" value="Genomic_DNA"/>
</dbReference>
<evidence type="ECO:0000259" key="2">
    <source>
        <dbReference type="Pfam" id="PF12638"/>
    </source>
</evidence>
<proteinExistence type="inferred from homology"/>
<gene>
    <name evidence="3" type="ORF">MUK42_17463</name>
</gene>
<comment type="similarity">
    <text evidence="1">Belongs to the staygreen family.</text>
</comment>
<feature type="domain" description="Staygreen protein" evidence="2">
    <location>
        <begin position="57"/>
        <end position="210"/>
    </location>
</feature>
<dbReference type="Pfam" id="PF12638">
    <property type="entry name" value="Staygreen"/>
    <property type="match status" value="1"/>
</dbReference>
<keyword evidence="4" id="KW-1185">Reference proteome</keyword>
<dbReference type="OrthoDB" id="40134at2759"/>
<evidence type="ECO:0000256" key="1">
    <source>
        <dbReference type="ARBA" id="ARBA00009234"/>
    </source>
</evidence>
<name>A0A9E7KSJ7_9LILI</name>
<protein>
    <recommendedName>
        <fullName evidence="2">Staygreen protein domain-containing protein</fullName>
    </recommendedName>
</protein>
<dbReference type="InterPro" id="IPR024438">
    <property type="entry name" value="Staygreen"/>
</dbReference>
<dbReference type="PANTHER" id="PTHR31750:SF18">
    <property type="entry name" value="MAGNESIUM DECHELATASE SGRL, CHLOROPLASTIC"/>
    <property type="match status" value="1"/>
</dbReference>
<dbReference type="PANTHER" id="PTHR31750">
    <property type="entry name" value="PROTEIN STAY-GREEN 1, CHLOROPLASTIC-RELATED"/>
    <property type="match status" value="1"/>
</dbReference>
<accession>A0A9E7KSJ7</accession>
<organism evidence="3 4">
    <name type="scientific">Musa troglodytarum</name>
    <name type="common">fe'i banana</name>
    <dbReference type="NCBI Taxonomy" id="320322"/>
    <lineage>
        <taxon>Eukaryota</taxon>
        <taxon>Viridiplantae</taxon>
        <taxon>Streptophyta</taxon>
        <taxon>Embryophyta</taxon>
        <taxon>Tracheophyta</taxon>
        <taxon>Spermatophyta</taxon>
        <taxon>Magnoliopsida</taxon>
        <taxon>Liliopsida</taxon>
        <taxon>Zingiberales</taxon>
        <taxon>Musaceae</taxon>
        <taxon>Musa</taxon>
    </lineage>
</organism>
<reference evidence="3" key="1">
    <citation type="submission" date="2022-05" db="EMBL/GenBank/DDBJ databases">
        <title>The Musa troglodytarum L. genome provides insights into the mechanism of non-climacteric behaviour and enrichment of carotenoids.</title>
        <authorList>
            <person name="Wang J."/>
        </authorList>
    </citation>
    <scope>NUCLEOTIDE SEQUENCE</scope>
    <source>
        <tissue evidence="3">Leaf</tissue>
    </source>
</reference>